<accession>A0A378WET3</accession>
<dbReference type="Gene3D" id="1.10.287.1060">
    <property type="entry name" value="ESAT-6-like"/>
    <property type="match status" value="1"/>
</dbReference>
<organism evidence="2 3">
    <name type="scientific">Mycolicibacterium fortuitum</name>
    <name type="common">Mycobacterium fortuitum</name>
    <dbReference type="NCBI Taxonomy" id="1766"/>
    <lineage>
        <taxon>Bacteria</taxon>
        <taxon>Bacillati</taxon>
        <taxon>Actinomycetota</taxon>
        <taxon>Actinomycetes</taxon>
        <taxon>Mycobacteriales</taxon>
        <taxon>Mycobacteriaceae</taxon>
        <taxon>Mycolicibacterium</taxon>
    </lineage>
</organism>
<protein>
    <submittedName>
        <fullName evidence="2">WXG repeat protein</fullName>
    </submittedName>
</protein>
<dbReference type="InterPro" id="IPR010310">
    <property type="entry name" value="T7SS_ESAT-6-like"/>
</dbReference>
<dbReference type="SUPFAM" id="SSF140453">
    <property type="entry name" value="EsxAB dimer-like"/>
    <property type="match status" value="1"/>
</dbReference>
<sequence>MHTDEEGMAAAASDYDRISGELQGRLKAIEAEADSLVPTLVGKTGTAAQASATRYSEAAHAEILELTSISERIHSSGLRYGDTDADGSHLVNNAFPAR</sequence>
<dbReference type="EMBL" id="UGQY01000006">
    <property type="protein sequence ID" value="SUA31420.1"/>
    <property type="molecule type" value="Genomic_DNA"/>
</dbReference>
<dbReference type="Pfam" id="PF06013">
    <property type="entry name" value="WXG100"/>
    <property type="match status" value="1"/>
</dbReference>
<dbReference type="Proteomes" id="UP000255389">
    <property type="component" value="Unassembled WGS sequence"/>
</dbReference>
<proteinExistence type="predicted"/>
<evidence type="ECO:0000313" key="2">
    <source>
        <dbReference type="EMBL" id="SUA31420.1"/>
    </source>
</evidence>
<feature type="region of interest" description="Disordered" evidence="1">
    <location>
        <begin position="79"/>
        <end position="98"/>
    </location>
</feature>
<evidence type="ECO:0000313" key="3">
    <source>
        <dbReference type="Proteomes" id="UP000255389"/>
    </source>
</evidence>
<dbReference type="AlphaFoldDB" id="A0A378WET3"/>
<reference evidence="2 3" key="1">
    <citation type="submission" date="2018-06" db="EMBL/GenBank/DDBJ databases">
        <authorList>
            <consortium name="Pathogen Informatics"/>
            <person name="Doyle S."/>
        </authorList>
    </citation>
    <scope>NUCLEOTIDE SEQUENCE [LARGE SCALE GENOMIC DNA]</scope>
    <source>
        <strain evidence="2 3">NCTC1542</strain>
    </source>
</reference>
<evidence type="ECO:0000256" key="1">
    <source>
        <dbReference type="SAM" id="MobiDB-lite"/>
    </source>
</evidence>
<name>A0A378WET3_MYCFO</name>
<gene>
    <name evidence="2" type="primary">esxB</name>
    <name evidence="2" type="ORF">NCTC1542_06774</name>
</gene>
<dbReference type="InterPro" id="IPR036689">
    <property type="entry name" value="ESAT-6-like_sf"/>
</dbReference>